<dbReference type="SUPFAM" id="SSF51735">
    <property type="entry name" value="NAD(P)-binding Rossmann-fold domains"/>
    <property type="match status" value="1"/>
</dbReference>
<protein>
    <recommendedName>
        <fullName evidence="3">NmrA-like domain-containing protein</fullName>
    </recommendedName>
</protein>
<feature type="domain" description="NmrA-like" evidence="3">
    <location>
        <begin position="6"/>
        <end position="230"/>
    </location>
</feature>
<proteinExistence type="predicted"/>
<dbReference type="OMA" id="NRTATIW"/>
<dbReference type="Gene3D" id="3.40.50.720">
    <property type="entry name" value="NAD(P)-binding Rossmann-like Domain"/>
    <property type="match status" value="1"/>
</dbReference>
<dbReference type="Proteomes" id="UP000184304">
    <property type="component" value="Unassembled WGS sequence"/>
</dbReference>
<dbReference type="Pfam" id="PF05368">
    <property type="entry name" value="NmrA"/>
    <property type="match status" value="1"/>
</dbReference>
<dbReference type="AlphaFoldDB" id="A0A1L9N5N7"/>
<reference evidence="5" key="1">
    <citation type="journal article" date="2017" name="Genome Biol.">
        <title>Comparative genomics reveals high biological diversity and specific adaptations in the industrially and medically important fungal genus Aspergillus.</title>
        <authorList>
            <person name="de Vries R.P."/>
            <person name="Riley R."/>
            <person name="Wiebenga A."/>
            <person name="Aguilar-Osorio G."/>
            <person name="Amillis S."/>
            <person name="Uchima C.A."/>
            <person name="Anderluh G."/>
            <person name="Asadollahi M."/>
            <person name="Askin M."/>
            <person name="Barry K."/>
            <person name="Battaglia E."/>
            <person name="Bayram O."/>
            <person name="Benocci T."/>
            <person name="Braus-Stromeyer S.A."/>
            <person name="Caldana C."/>
            <person name="Canovas D."/>
            <person name="Cerqueira G.C."/>
            <person name="Chen F."/>
            <person name="Chen W."/>
            <person name="Choi C."/>
            <person name="Clum A."/>
            <person name="Dos Santos R.A."/>
            <person name="Damasio A.R."/>
            <person name="Diallinas G."/>
            <person name="Emri T."/>
            <person name="Fekete E."/>
            <person name="Flipphi M."/>
            <person name="Freyberg S."/>
            <person name="Gallo A."/>
            <person name="Gournas C."/>
            <person name="Habgood R."/>
            <person name="Hainaut M."/>
            <person name="Harispe M.L."/>
            <person name="Henrissat B."/>
            <person name="Hilden K.S."/>
            <person name="Hope R."/>
            <person name="Hossain A."/>
            <person name="Karabika E."/>
            <person name="Karaffa L."/>
            <person name="Karanyi Z."/>
            <person name="Krasevec N."/>
            <person name="Kuo A."/>
            <person name="Kusch H."/>
            <person name="LaButti K."/>
            <person name="Lagendijk E.L."/>
            <person name="Lapidus A."/>
            <person name="Levasseur A."/>
            <person name="Lindquist E."/>
            <person name="Lipzen A."/>
            <person name="Logrieco A.F."/>
            <person name="MacCabe A."/>
            <person name="Maekelae M.R."/>
            <person name="Malavazi I."/>
            <person name="Melin P."/>
            <person name="Meyer V."/>
            <person name="Mielnichuk N."/>
            <person name="Miskei M."/>
            <person name="Molnar A.P."/>
            <person name="Mule G."/>
            <person name="Ngan C.Y."/>
            <person name="Orejas M."/>
            <person name="Orosz E."/>
            <person name="Ouedraogo J.P."/>
            <person name="Overkamp K.M."/>
            <person name="Park H.-S."/>
            <person name="Perrone G."/>
            <person name="Piumi F."/>
            <person name="Punt P.J."/>
            <person name="Ram A.F."/>
            <person name="Ramon A."/>
            <person name="Rauscher S."/>
            <person name="Record E."/>
            <person name="Riano-Pachon D.M."/>
            <person name="Robert V."/>
            <person name="Roehrig J."/>
            <person name="Ruller R."/>
            <person name="Salamov A."/>
            <person name="Salih N.S."/>
            <person name="Samson R.A."/>
            <person name="Sandor E."/>
            <person name="Sanguinetti M."/>
            <person name="Schuetze T."/>
            <person name="Sepcic K."/>
            <person name="Shelest E."/>
            <person name="Sherlock G."/>
            <person name="Sophianopoulou V."/>
            <person name="Squina F.M."/>
            <person name="Sun H."/>
            <person name="Susca A."/>
            <person name="Todd R.B."/>
            <person name="Tsang A."/>
            <person name="Unkles S.E."/>
            <person name="van de Wiele N."/>
            <person name="van Rossen-Uffink D."/>
            <person name="Oliveira J.V."/>
            <person name="Vesth T.C."/>
            <person name="Visser J."/>
            <person name="Yu J.-H."/>
            <person name="Zhou M."/>
            <person name="Andersen M.R."/>
            <person name="Archer D.B."/>
            <person name="Baker S.E."/>
            <person name="Benoit I."/>
            <person name="Brakhage A.A."/>
            <person name="Braus G.H."/>
            <person name="Fischer R."/>
            <person name="Frisvad J.C."/>
            <person name="Goldman G.H."/>
            <person name="Houbraken J."/>
            <person name="Oakley B."/>
            <person name="Pocsi I."/>
            <person name="Scazzocchio C."/>
            <person name="Seiboth B."/>
            <person name="vanKuyk P.A."/>
            <person name="Wortman J."/>
            <person name="Dyer P.S."/>
            <person name="Grigoriev I.V."/>
        </authorList>
    </citation>
    <scope>NUCLEOTIDE SEQUENCE [LARGE SCALE GENOMIC DNA]</scope>
    <source>
        <strain evidence="5">CBS 134.48</strain>
    </source>
</reference>
<dbReference type="VEuPathDB" id="FungiDB:ASPTUDRAFT_930430"/>
<accession>A0A1L9N5N7</accession>
<evidence type="ECO:0000259" key="3">
    <source>
        <dbReference type="Pfam" id="PF05368"/>
    </source>
</evidence>
<dbReference type="PANTHER" id="PTHR47706:SF9">
    <property type="entry name" value="NMRA-LIKE DOMAIN-CONTAINING PROTEIN-RELATED"/>
    <property type="match status" value="1"/>
</dbReference>
<dbReference type="CDD" id="cd05259">
    <property type="entry name" value="PCBER_SDR_a"/>
    <property type="match status" value="1"/>
</dbReference>
<evidence type="ECO:0000256" key="1">
    <source>
        <dbReference type="ARBA" id="ARBA00022857"/>
    </source>
</evidence>
<gene>
    <name evidence="4" type="ORF">ASPTUDRAFT_930430</name>
</gene>
<evidence type="ECO:0000256" key="2">
    <source>
        <dbReference type="ARBA" id="ARBA00023002"/>
    </source>
</evidence>
<keyword evidence="2" id="KW-0560">Oxidoreductase</keyword>
<evidence type="ECO:0000313" key="4">
    <source>
        <dbReference type="EMBL" id="OJI84541.1"/>
    </source>
</evidence>
<keyword evidence="1" id="KW-0521">NADP</keyword>
<dbReference type="STRING" id="767770.A0A1L9N5N7"/>
<name>A0A1L9N5N7_ASPTC</name>
<sequence length="327" mass="35640">MAIPTKVAIIGATGLIGQIILRALSSNAKITVTVLTRQESSSTTEFPVGVTVHKTDFSASSLRSLLREQDVLISAVGGTAFTEQKKFVDAAIETGVKRFIPSEFSTSSEDDAVIQLLPLFQQKRDIINYLKEKEEEGLSWTGIATSGLFDWGLASGFLGFDMKAKSAVIWDSGVTRFTLTNEEQLGKAVLSVVLRSEETENRFLYIASVETTQNEVLKILEEVTQSRWAVTETTTQEQVAEGLKKLGAGDFSGAFALVRATAFGSTPSLKANYVRNQKLANGLLGLGMDDMCRTDLERASTQAEAAYLDNVCKTSYILMQSYRSVVD</sequence>
<dbReference type="GO" id="GO:0016491">
    <property type="term" value="F:oxidoreductase activity"/>
    <property type="evidence" value="ECO:0007669"/>
    <property type="project" value="UniProtKB-KW"/>
</dbReference>
<keyword evidence="5" id="KW-1185">Reference proteome</keyword>
<organism evidence="4 5">
    <name type="scientific">Aspergillus tubingensis (strain CBS 134.48)</name>
    <dbReference type="NCBI Taxonomy" id="767770"/>
    <lineage>
        <taxon>Eukaryota</taxon>
        <taxon>Fungi</taxon>
        <taxon>Dikarya</taxon>
        <taxon>Ascomycota</taxon>
        <taxon>Pezizomycotina</taxon>
        <taxon>Eurotiomycetes</taxon>
        <taxon>Eurotiomycetidae</taxon>
        <taxon>Eurotiales</taxon>
        <taxon>Aspergillaceae</taxon>
        <taxon>Aspergillus</taxon>
        <taxon>Aspergillus subgen. Circumdati</taxon>
    </lineage>
</organism>
<dbReference type="InterPro" id="IPR045312">
    <property type="entry name" value="PCBER-like"/>
</dbReference>
<dbReference type="InterPro" id="IPR051609">
    <property type="entry name" value="NmrA/Isoflavone_reductase-like"/>
</dbReference>
<dbReference type="InterPro" id="IPR008030">
    <property type="entry name" value="NmrA-like"/>
</dbReference>
<evidence type="ECO:0000313" key="5">
    <source>
        <dbReference type="Proteomes" id="UP000184304"/>
    </source>
</evidence>
<dbReference type="Gene3D" id="3.90.25.10">
    <property type="entry name" value="UDP-galactose 4-epimerase, domain 1"/>
    <property type="match status" value="1"/>
</dbReference>
<dbReference type="InterPro" id="IPR036291">
    <property type="entry name" value="NAD(P)-bd_dom_sf"/>
</dbReference>
<dbReference type="OrthoDB" id="9974981at2759"/>
<dbReference type="EMBL" id="KV878203">
    <property type="protein sequence ID" value="OJI84541.1"/>
    <property type="molecule type" value="Genomic_DNA"/>
</dbReference>
<dbReference type="PANTHER" id="PTHR47706">
    <property type="entry name" value="NMRA-LIKE FAMILY PROTEIN"/>
    <property type="match status" value="1"/>
</dbReference>